<evidence type="ECO:0000313" key="2">
    <source>
        <dbReference type="Proteomes" id="UP000593575"/>
    </source>
</evidence>
<dbReference type="AlphaFoldDB" id="A0A7J9J072"/>
<keyword evidence="2" id="KW-1185">Reference proteome</keyword>
<organism evidence="1 2">
    <name type="scientific">Gossypium armourianum</name>
    <dbReference type="NCBI Taxonomy" id="34283"/>
    <lineage>
        <taxon>Eukaryota</taxon>
        <taxon>Viridiplantae</taxon>
        <taxon>Streptophyta</taxon>
        <taxon>Embryophyta</taxon>
        <taxon>Tracheophyta</taxon>
        <taxon>Spermatophyta</taxon>
        <taxon>Magnoliopsida</taxon>
        <taxon>eudicotyledons</taxon>
        <taxon>Gunneridae</taxon>
        <taxon>Pentapetalae</taxon>
        <taxon>rosids</taxon>
        <taxon>malvids</taxon>
        <taxon>Malvales</taxon>
        <taxon>Malvaceae</taxon>
        <taxon>Malvoideae</taxon>
        <taxon>Gossypium</taxon>
    </lineage>
</organism>
<sequence>MVKGDSLTIINKAMVVTEDE</sequence>
<comment type="caution">
    <text evidence="1">The sequence shown here is derived from an EMBL/GenBank/DDBJ whole genome shotgun (WGS) entry which is preliminary data.</text>
</comment>
<dbReference type="EMBL" id="JABFAE010000005">
    <property type="protein sequence ID" value="MBA0827769.1"/>
    <property type="molecule type" value="Genomic_DNA"/>
</dbReference>
<dbReference type="Proteomes" id="UP000593575">
    <property type="component" value="Unassembled WGS sequence"/>
</dbReference>
<protein>
    <submittedName>
        <fullName evidence="1">Uncharacterized protein</fullName>
    </submittedName>
</protein>
<reference evidence="1 2" key="1">
    <citation type="journal article" date="2019" name="Genome Biol. Evol.">
        <title>Insights into the evolution of the New World diploid cottons (Gossypium, subgenus Houzingenia) based on genome sequencing.</title>
        <authorList>
            <person name="Grover C.E."/>
            <person name="Arick M.A. 2nd"/>
            <person name="Thrash A."/>
            <person name="Conover J.L."/>
            <person name="Sanders W.S."/>
            <person name="Peterson D.G."/>
            <person name="Frelichowski J.E."/>
            <person name="Scheffler J.A."/>
            <person name="Scheffler B.E."/>
            <person name="Wendel J.F."/>
        </authorList>
    </citation>
    <scope>NUCLEOTIDE SEQUENCE [LARGE SCALE GENOMIC DNA]</scope>
    <source>
        <strain evidence="1">6</strain>
        <tissue evidence="1">Leaf</tissue>
    </source>
</reference>
<evidence type="ECO:0000313" key="1">
    <source>
        <dbReference type="EMBL" id="MBA0827769.1"/>
    </source>
</evidence>
<proteinExistence type="predicted"/>
<name>A0A7J9J072_9ROSI</name>
<feature type="non-terminal residue" evidence="1">
    <location>
        <position position="20"/>
    </location>
</feature>
<gene>
    <name evidence="1" type="ORF">Goarm_012517</name>
</gene>
<accession>A0A7J9J072</accession>